<dbReference type="EMBL" id="CP071520">
    <property type="protein sequence ID" value="QSX94511.1"/>
    <property type="molecule type" value="Genomic_DNA"/>
</dbReference>
<protein>
    <submittedName>
        <fullName evidence="1">Uncharacterized protein</fullName>
    </submittedName>
</protein>
<dbReference type="AlphaFoldDB" id="A0AAJ4MP50"/>
<organism evidence="1 2">
    <name type="scientific">Janthinobacterium lividum</name>
    <dbReference type="NCBI Taxonomy" id="29581"/>
    <lineage>
        <taxon>Bacteria</taxon>
        <taxon>Pseudomonadati</taxon>
        <taxon>Pseudomonadota</taxon>
        <taxon>Betaproteobacteria</taxon>
        <taxon>Burkholderiales</taxon>
        <taxon>Oxalobacteraceae</taxon>
        <taxon>Janthinobacterium</taxon>
    </lineage>
</organism>
<proteinExistence type="predicted"/>
<dbReference type="Proteomes" id="UP000662821">
    <property type="component" value="Chromosome"/>
</dbReference>
<evidence type="ECO:0000313" key="1">
    <source>
        <dbReference type="EMBL" id="QSX94511.1"/>
    </source>
</evidence>
<sequence length="115" mass="12904">MLTFSEEQWRAVQTGDMSDFVIAVADQFLAKRADMAIQPGRAAVIERMLAAYTYAIRIGFRSTPHIVHLMYLAADAPGIHDDPLVDAYLRKPGATPEQRFDELIAVMDKKLEGEH</sequence>
<evidence type="ECO:0000313" key="2">
    <source>
        <dbReference type="Proteomes" id="UP000662821"/>
    </source>
</evidence>
<reference evidence="1 2" key="1">
    <citation type="submission" date="2021-03" db="EMBL/GenBank/DDBJ databases">
        <title>Draft genome sequence of Janthinobacterium sp. strain PLB02 isolated from infected primmorphs (Lubomirskia baicalensis).</title>
        <authorList>
            <person name="Chernogor L.I."/>
            <person name="Belikov S.I."/>
            <person name="Petrushin I.S."/>
        </authorList>
    </citation>
    <scope>NUCLEOTIDE SEQUENCE [LARGE SCALE GENOMIC DNA]</scope>
    <source>
        <strain evidence="1 2">PLB02</strain>
    </source>
</reference>
<dbReference type="RefSeq" id="WP_070256895.1">
    <property type="nucleotide sequence ID" value="NZ_CBCRWJ010000005.1"/>
</dbReference>
<name>A0AAJ4MP50_9BURK</name>
<accession>A0AAJ4MP50</accession>
<gene>
    <name evidence="1" type="ORF">J3P46_17440</name>
</gene>